<dbReference type="RefSeq" id="XP_002672094.1">
    <property type="nucleotide sequence ID" value="XM_002672048.1"/>
</dbReference>
<keyword evidence="3" id="KW-1185">Reference proteome</keyword>
<evidence type="ECO:0000313" key="3">
    <source>
        <dbReference type="Proteomes" id="UP000006671"/>
    </source>
</evidence>
<feature type="region of interest" description="Disordered" evidence="1">
    <location>
        <begin position="104"/>
        <end position="220"/>
    </location>
</feature>
<dbReference type="VEuPathDB" id="AmoebaDB:NAEGRDRAFT_81313"/>
<feature type="compositionally biased region" description="Polar residues" evidence="1">
    <location>
        <begin position="440"/>
        <end position="456"/>
    </location>
</feature>
<gene>
    <name evidence="2" type="ORF">NAEGRDRAFT_81313</name>
</gene>
<protein>
    <submittedName>
        <fullName evidence="2">Uncharacterized protein</fullName>
    </submittedName>
</protein>
<organism evidence="3">
    <name type="scientific">Naegleria gruberi</name>
    <name type="common">Amoeba</name>
    <dbReference type="NCBI Taxonomy" id="5762"/>
    <lineage>
        <taxon>Eukaryota</taxon>
        <taxon>Discoba</taxon>
        <taxon>Heterolobosea</taxon>
        <taxon>Tetramitia</taxon>
        <taxon>Eutetramitia</taxon>
        <taxon>Vahlkampfiidae</taxon>
        <taxon>Naegleria</taxon>
    </lineage>
</organism>
<dbReference type="OrthoDB" id="10611003at2759"/>
<accession>D2VUZ0</accession>
<feature type="compositionally biased region" description="Polar residues" evidence="1">
    <location>
        <begin position="161"/>
        <end position="220"/>
    </location>
</feature>
<dbReference type="AlphaFoldDB" id="D2VUZ0"/>
<dbReference type="GeneID" id="8853550"/>
<feature type="compositionally biased region" description="Polar residues" evidence="1">
    <location>
        <begin position="139"/>
        <end position="151"/>
    </location>
</feature>
<feature type="region of interest" description="Disordered" evidence="1">
    <location>
        <begin position="378"/>
        <end position="471"/>
    </location>
</feature>
<feature type="region of interest" description="Disordered" evidence="1">
    <location>
        <begin position="333"/>
        <end position="360"/>
    </location>
</feature>
<sequence length="507" mass="56446">MSSSLTIEVVEEGTSDLDFLTMTPSNFDFTSDSLPSFSNCIDFCPNPSLLPPIINTFRQETTDNPPTNAAYFPNLSSELLTKQQPKRRVTNNQSFDRRTIDLHPTKNLSSLSHKKSESIGVSNSVPQFSPPTEGVNSVKIPTSGTTTQPQRSKLRRLRKPMNNTKKSSSPTSLPAQTSNLSIDTNTGFDYSQRLKTPSSSSVNSETYPLFPENSNTSQVDQSIDEDDVFLKEEEITEYCSDRVNYSASAFDSYQLEDMDSQDMFDSFTPIILHSEDPFMDDEEVTNAFLYSQPQHNMDTLNGIVIPSPLLMTQPNNPSSLLPHYIPPIQDKSIADKSKKSLRRPSKNKSSQKPILPSNLRNEVFPSLIRVESKETVQSTASDLSESSSQTSIPSRSKSQAIHHSNSGVSNVQTHSKPKQPDNPNKQITFCDSGYELPATKKSTPTPQIQFVSNTPKAPQGISKPCKMSTSSGWKFHNFDREKQPIRDSSGLTYHFYQPKSKIAATTQ</sequence>
<dbReference type="Proteomes" id="UP000006671">
    <property type="component" value="Unassembled WGS sequence"/>
</dbReference>
<evidence type="ECO:0000256" key="1">
    <source>
        <dbReference type="SAM" id="MobiDB-lite"/>
    </source>
</evidence>
<name>D2VUZ0_NAEGR</name>
<dbReference type="KEGG" id="ngr:NAEGRDRAFT_81313"/>
<reference evidence="2 3" key="1">
    <citation type="journal article" date="2010" name="Cell">
        <title>The genome of Naegleria gruberi illuminates early eukaryotic versatility.</title>
        <authorList>
            <person name="Fritz-Laylin L.K."/>
            <person name="Prochnik S.E."/>
            <person name="Ginger M.L."/>
            <person name="Dacks J.B."/>
            <person name="Carpenter M.L."/>
            <person name="Field M.C."/>
            <person name="Kuo A."/>
            <person name="Paredez A."/>
            <person name="Chapman J."/>
            <person name="Pham J."/>
            <person name="Shu S."/>
            <person name="Neupane R."/>
            <person name="Cipriano M."/>
            <person name="Mancuso J."/>
            <person name="Tu H."/>
            <person name="Salamov A."/>
            <person name="Lindquist E."/>
            <person name="Shapiro H."/>
            <person name="Lucas S."/>
            <person name="Grigoriev I.V."/>
            <person name="Cande W.Z."/>
            <person name="Fulton C."/>
            <person name="Rokhsar D.S."/>
            <person name="Dawson S.C."/>
        </authorList>
    </citation>
    <scope>NUCLEOTIDE SEQUENCE [LARGE SCALE GENOMIC DNA]</scope>
    <source>
        <strain evidence="2 3">NEG-M</strain>
    </source>
</reference>
<feature type="compositionally biased region" description="Polar residues" evidence="1">
    <location>
        <begin position="378"/>
        <end position="414"/>
    </location>
</feature>
<dbReference type="EMBL" id="GG738900">
    <property type="protein sequence ID" value="EFC39350.1"/>
    <property type="molecule type" value="Genomic_DNA"/>
</dbReference>
<evidence type="ECO:0000313" key="2">
    <source>
        <dbReference type="EMBL" id="EFC39350.1"/>
    </source>
</evidence>
<proteinExistence type="predicted"/>
<dbReference type="InParanoid" id="D2VUZ0"/>